<proteinExistence type="predicted"/>
<reference evidence="1 2" key="2">
    <citation type="journal article" date="2017" name="Front. Plant Sci.">
        <title>Gene Classification and Mining of Molecular Markers Useful in Red Clover (Trifolium pratense) Breeding.</title>
        <authorList>
            <person name="Istvanek J."/>
            <person name="Dluhosova J."/>
            <person name="Dluhos P."/>
            <person name="Patkova L."/>
            <person name="Nedelnik J."/>
            <person name="Repkova J."/>
        </authorList>
    </citation>
    <scope>NUCLEOTIDE SEQUENCE [LARGE SCALE GENOMIC DNA]</scope>
    <source>
        <strain evidence="2">cv. Tatra</strain>
        <tissue evidence="1">Young leaves</tissue>
    </source>
</reference>
<dbReference type="EMBL" id="ASHM01083844">
    <property type="protein sequence ID" value="PNX60866.1"/>
    <property type="molecule type" value="Genomic_DNA"/>
</dbReference>
<protein>
    <submittedName>
        <fullName evidence="1">Uncharacterized protein</fullName>
    </submittedName>
</protein>
<sequence length="235" mass="26513">MPTVDSILKCIQVVVYGYSVVLFKLLTAKHIHERWQQNSQETHSQFGVIVDHDACEKATLFNLGLASKTVSIFSDLEDKIIVRGVGSDIINDVLIPCLFSNILCDEETMGDLRVVEVEMMERIRLKKMLLSSWSDALKVEVISMEPLEVDSEVRKHVAGVTCHDNSNMIVMCEVRLWGLIDPTINSCKIIVVMVEKPLIMCYNFKSSCILSKDHFYVIIARLEGLFCGVVTSDLQ</sequence>
<comment type="caution">
    <text evidence="1">The sequence shown here is derived from an EMBL/GenBank/DDBJ whole genome shotgun (WGS) entry which is preliminary data.</text>
</comment>
<dbReference type="Proteomes" id="UP000236291">
    <property type="component" value="Unassembled WGS sequence"/>
</dbReference>
<evidence type="ECO:0000313" key="2">
    <source>
        <dbReference type="Proteomes" id="UP000236291"/>
    </source>
</evidence>
<dbReference type="ExpressionAtlas" id="A0A2K3K3M1">
    <property type="expression patterns" value="baseline"/>
</dbReference>
<feature type="non-terminal residue" evidence="1">
    <location>
        <position position="235"/>
    </location>
</feature>
<dbReference type="AlphaFoldDB" id="A0A2K3K3M1"/>
<evidence type="ECO:0000313" key="1">
    <source>
        <dbReference type="EMBL" id="PNX60866.1"/>
    </source>
</evidence>
<accession>A0A2K3K3M1</accession>
<organism evidence="1 2">
    <name type="scientific">Trifolium pratense</name>
    <name type="common">Red clover</name>
    <dbReference type="NCBI Taxonomy" id="57577"/>
    <lineage>
        <taxon>Eukaryota</taxon>
        <taxon>Viridiplantae</taxon>
        <taxon>Streptophyta</taxon>
        <taxon>Embryophyta</taxon>
        <taxon>Tracheophyta</taxon>
        <taxon>Spermatophyta</taxon>
        <taxon>Magnoliopsida</taxon>
        <taxon>eudicotyledons</taxon>
        <taxon>Gunneridae</taxon>
        <taxon>Pentapetalae</taxon>
        <taxon>rosids</taxon>
        <taxon>fabids</taxon>
        <taxon>Fabales</taxon>
        <taxon>Fabaceae</taxon>
        <taxon>Papilionoideae</taxon>
        <taxon>50 kb inversion clade</taxon>
        <taxon>NPAAA clade</taxon>
        <taxon>Hologalegina</taxon>
        <taxon>IRL clade</taxon>
        <taxon>Trifolieae</taxon>
        <taxon>Trifolium</taxon>
    </lineage>
</organism>
<name>A0A2K3K3M1_TRIPR</name>
<gene>
    <name evidence="1" type="ORF">L195_g052157</name>
</gene>
<reference evidence="1 2" key="1">
    <citation type="journal article" date="2014" name="Am. J. Bot.">
        <title>Genome assembly and annotation for red clover (Trifolium pratense; Fabaceae).</title>
        <authorList>
            <person name="Istvanek J."/>
            <person name="Jaros M."/>
            <person name="Krenek A."/>
            <person name="Repkova J."/>
        </authorList>
    </citation>
    <scope>NUCLEOTIDE SEQUENCE [LARGE SCALE GENOMIC DNA]</scope>
    <source>
        <strain evidence="2">cv. Tatra</strain>
        <tissue evidence="1">Young leaves</tissue>
    </source>
</reference>